<proteinExistence type="predicted"/>
<sequence length="141" mass="16126">ELKDEIQELKDEIEILQNSNNCTTNTNNITINNYYNMYYNVGMPDFSNLKESDLTQEEIKCIEEEGVLAGCNKIFENRLLSNVMNSGQSFNPVHMTCKHSIEKNNKLICQVSDSDDECIDFSNYGLDILNNIGNTLKNIQD</sequence>
<dbReference type="EMBL" id="MK072343">
    <property type="protein sequence ID" value="AYV82171.1"/>
    <property type="molecule type" value="Genomic_DNA"/>
</dbReference>
<gene>
    <name evidence="1" type="ORF">Homavirus12_15</name>
</gene>
<feature type="non-terminal residue" evidence="1">
    <location>
        <position position="1"/>
    </location>
</feature>
<evidence type="ECO:0000313" key="1">
    <source>
        <dbReference type="EMBL" id="AYV82171.1"/>
    </source>
</evidence>
<reference evidence="1" key="1">
    <citation type="submission" date="2018-10" db="EMBL/GenBank/DDBJ databases">
        <title>Hidden diversity of soil giant viruses.</title>
        <authorList>
            <person name="Schulz F."/>
            <person name="Alteio L."/>
            <person name="Goudeau D."/>
            <person name="Ryan E.M."/>
            <person name="Malmstrom R.R."/>
            <person name="Blanchard J."/>
            <person name="Woyke T."/>
        </authorList>
    </citation>
    <scope>NUCLEOTIDE SEQUENCE</scope>
    <source>
        <strain evidence="1">HOV1</strain>
    </source>
</reference>
<protein>
    <submittedName>
        <fullName evidence="1">Uncharacterized protein</fullName>
    </submittedName>
</protein>
<name>A0A3G5A7H6_9VIRU</name>
<accession>A0A3G5A7H6</accession>
<organism evidence="1">
    <name type="scientific">Homavirus sp</name>
    <dbReference type="NCBI Taxonomy" id="2487769"/>
    <lineage>
        <taxon>Viruses</taxon>
        <taxon>Varidnaviria</taxon>
        <taxon>Bamfordvirae</taxon>
        <taxon>Nucleocytoviricota</taxon>
        <taxon>Megaviricetes</taxon>
        <taxon>Imitervirales</taxon>
        <taxon>Mimiviridae</taxon>
        <taxon>Klosneuvirinae</taxon>
    </lineage>
</organism>